<dbReference type="EC" id="3.1.1.-" evidence="3"/>
<dbReference type="SUPFAM" id="SSF53474">
    <property type="entry name" value="alpha/beta-Hydrolases"/>
    <property type="match status" value="1"/>
</dbReference>
<keyword evidence="7" id="KW-1185">Reference proteome</keyword>
<dbReference type="InterPro" id="IPR050309">
    <property type="entry name" value="Type-B_Carboxylest/Lipase"/>
</dbReference>
<dbReference type="Pfam" id="PF00135">
    <property type="entry name" value="COesterase"/>
    <property type="match status" value="1"/>
</dbReference>
<protein>
    <recommendedName>
        <fullName evidence="3">Carboxylic ester hydrolase</fullName>
        <ecNumber evidence="3">3.1.1.-</ecNumber>
    </recommendedName>
</protein>
<evidence type="ECO:0000256" key="3">
    <source>
        <dbReference type="RuleBase" id="RU361235"/>
    </source>
</evidence>
<feature type="region of interest" description="Disordered" evidence="4">
    <location>
        <begin position="518"/>
        <end position="538"/>
    </location>
</feature>
<dbReference type="FunFam" id="3.40.50.1820:FF:000266">
    <property type="entry name" value="Carboxylic ester hydrolase"/>
    <property type="match status" value="1"/>
</dbReference>
<evidence type="ECO:0000313" key="6">
    <source>
        <dbReference type="EMBL" id="PWY96908.1"/>
    </source>
</evidence>
<gene>
    <name evidence="6" type="ORF">BCV70DRAFT_168089</name>
</gene>
<dbReference type="PROSITE" id="PS51257">
    <property type="entry name" value="PROKAR_LIPOPROTEIN"/>
    <property type="match status" value="1"/>
</dbReference>
<proteinExistence type="inferred from homology"/>
<organism evidence="6 7">
    <name type="scientific">Testicularia cyperi</name>
    <dbReference type="NCBI Taxonomy" id="1882483"/>
    <lineage>
        <taxon>Eukaryota</taxon>
        <taxon>Fungi</taxon>
        <taxon>Dikarya</taxon>
        <taxon>Basidiomycota</taxon>
        <taxon>Ustilaginomycotina</taxon>
        <taxon>Ustilaginomycetes</taxon>
        <taxon>Ustilaginales</taxon>
        <taxon>Anthracoideaceae</taxon>
        <taxon>Testicularia</taxon>
    </lineage>
</organism>
<accession>A0A317XHF7</accession>
<evidence type="ECO:0000259" key="5">
    <source>
        <dbReference type="Pfam" id="PF00135"/>
    </source>
</evidence>
<evidence type="ECO:0000256" key="4">
    <source>
        <dbReference type="SAM" id="MobiDB-lite"/>
    </source>
</evidence>
<feature type="compositionally biased region" description="Polar residues" evidence="4">
    <location>
        <begin position="520"/>
        <end position="538"/>
    </location>
</feature>
<dbReference type="STRING" id="1882483.A0A317XHF7"/>
<dbReference type="PANTHER" id="PTHR11559">
    <property type="entry name" value="CARBOXYLESTERASE"/>
    <property type="match status" value="1"/>
</dbReference>
<dbReference type="Gene3D" id="3.40.50.1820">
    <property type="entry name" value="alpha/beta hydrolase"/>
    <property type="match status" value="1"/>
</dbReference>
<dbReference type="InParanoid" id="A0A317XHF7"/>
<dbReference type="InterPro" id="IPR019826">
    <property type="entry name" value="Carboxylesterase_B_AS"/>
</dbReference>
<feature type="domain" description="Carboxylesterase type B" evidence="5">
    <location>
        <begin position="46"/>
        <end position="555"/>
    </location>
</feature>
<feature type="chain" id="PRO_5016192015" description="Carboxylic ester hydrolase" evidence="3">
    <location>
        <begin position="24"/>
        <end position="609"/>
    </location>
</feature>
<dbReference type="AlphaFoldDB" id="A0A317XHF7"/>
<dbReference type="EMBL" id="KZ819241">
    <property type="protein sequence ID" value="PWY96908.1"/>
    <property type="molecule type" value="Genomic_DNA"/>
</dbReference>
<sequence>MKLIIVQGWLATLLLTFSVGCGALPFGSEPFAELVQKRQATQDSLTVDLGYAKYRGSSNGTTGINTWRGIRFARPPVDSLRWQAPQTPESNRSSVIDATRYAPQCLQSPNAPNNLPDQSGVESSEDCLFLNINAPANASNLPVLVWIHGGGYGQGNGRQDLSSIIETNNNSFVGVSIQYRLGAFGFLASDEVARYGRPNAGILDQAFALQWVQAYIETFGGNRHNVTISGESAGGGSVMLHALAQGGSLGNSLFRGIVAASPYLPKQYLYKDFEPSQSYYAFAAAAGCFNSKAYGNSSGTIFECLTSQDSNTLQSASVAVSSSGVYATWGFLPVTDGAYVQHVPSQQLLLRKVNGERALIGNNGEEGPGFVPQDIKTEQDLINWLKLLFPLMKDEDISKLLGYYPVDESVSTAFASDGTGMPDANSVTSTAVGQQARADNIYAETTFVCPSYWMTEAYSGSGRKAYRYQYSIVPSLHAQDVTGYFGPGSIYQGPDFVKAFMTIWGNFVTTGDPSISSSIAQGTSSNNTVAGDDSTQNWPEFSPSNPYQINLNQTGGTETQSSAFGGKNITVHVGPGLQNNFTRVNAYTWEGGRGQRCDFWRSIHNVVPE</sequence>
<name>A0A317XHF7_9BASI</name>
<feature type="signal peptide" evidence="3">
    <location>
        <begin position="1"/>
        <end position="23"/>
    </location>
</feature>
<reference evidence="6 7" key="1">
    <citation type="journal article" date="2018" name="Mol. Biol. Evol.">
        <title>Broad Genomic Sampling Reveals a Smut Pathogenic Ancestry of the Fungal Clade Ustilaginomycotina.</title>
        <authorList>
            <person name="Kijpornyongpan T."/>
            <person name="Mondo S.J."/>
            <person name="Barry K."/>
            <person name="Sandor L."/>
            <person name="Lee J."/>
            <person name="Lipzen A."/>
            <person name="Pangilinan J."/>
            <person name="LaButti K."/>
            <person name="Hainaut M."/>
            <person name="Henrissat B."/>
            <person name="Grigoriev I.V."/>
            <person name="Spatafora J.W."/>
            <person name="Aime M.C."/>
        </authorList>
    </citation>
    <scope>NUCLEOTIDE SEQUENCE [LARGE SCALE GENOMIC DNA]</scope>
    <source>
        <strain evidence="6 7">MCA 3645</strain>
    </source>
</reference>
<dbReference type="PROSITE" id="PS00122">
    <property type="entry name" value="CARBOXYLESTERASE_B_1"/>
    <property type="match status" value="1"/>
</dbReference>
<dbReference type="Proteomes" id="UP000246740">
    <property type="component" value="Unassembled WGS sequence"/>
</dbReference>
<dbReference type="GO" id="GO:0016787">
    <property type="term" value="F:hydrolase activity"/>
    <property type="evidence" value="ECO:0007669"/>
    <property type="project" value="UniProtKB-KW"/>
</dbReference>
<keyword evidence="3" id="KW-0732">Signal</keyword>
<dbReference type="InterPro" id="IPR002018">
    <property type="entry name" value="CarbesteraseB"/>
</dbReference>
<keyword evidence="2 3" id="KW-0378">Hydrolase</keyword>
<evidence type="ECO:0000256" key="2">
    <source>
        <dbReference type="ARBA" id="ARBA00022801"/>
    </source>
</evidence>
<evidence type="ECO:0000313" key="7">
    <source>
        <dbReference type="Proteomes" id="UP000246740"/>
    </source>
</evidence>
<comment type="similarity">
    <text evidence="1 3">Belongs to the type-B carboxylesterase/lipase family.</text>
</comment>
<evidence type="ECO:0000256" key="1">
    <source>
        <dbReference type="ARBA" id="ARBA00005964"/>
    </source>
</evidence>
<dbReference type="OrthoDB" id="408631at2759"/>
<dbReference type="InterPro" id="IPR029058">
    <property type="entry name" value="AB_hydrolase_fold"/>
</dbReference>